<dbReference type="Proteomes" id="UP000050761">
    <property type="component" value="Unassembled WGS sequence"/>
</dbReference>
<keyword evidence="4" id="KW-0539">Nucleus</keyword>
<reference evidence="5 6" key="1">
    <citation type="submission" date="2018-11" db="EMBL/GenBank/DDBJ databases">
        <authorList>
            <consortium name="Pathogen Informatics"/>
        </authorList>
    </citation>
    <scope>NUCLEOTIDE SEQUENCE [LARGE SCALE GENOMIC DNA]</scope>
</reference>
<organism evidence="6 7">
    <name type="scientific">Heligmosomoides polygyrus</name>
    <name type="common">Parasitic roundworm</name>
    <dbReference type="NCBI Taxonomy" id="6339"/>
    <lineage>
        <taxon>Eukaryota</taxon>
        <taxon>Metazoa</taxon>
        <taxon>Ecdysozoa</taxon>
        <taxon>Nematoda</taxon>
        <taxon>Chromadorea</taxon>
        <taxon>Rhabditida</taxon>
        <taxon>Rhabditina</taxon>
        <taxon>Rhabditomorpha</taxon>
        <taxon>Strongyloidea</taxon>
        <taxon>Heligmosomidae</taxon>
        <taxon>Heligmosomoides</taxon>
    </lineage>
</organism>
<dbReference type="PANTHER" id="PTHR13489:SF0">
    <property type="entry name" value="MINI-CHROMOSOME MAINTENANCE COMPLEX-BINDING PROTEIN"/>
    <property type="match status" value="1"/>
</dbReference>
<gene>
    <name evidence="5" type="ORF">HPBE_LOCUS1636</name>
</gene>
<comment type="subcellular location">
    <subcellularLocation>
        <location evidence="1">Nucleus</location>
    </subcellularLocation>
</comment>
<accession>A0A183F643</accession>
<sequence>METSAPAPAKISEFIAKVFDDGAPELKANAVVDIYGYLSDPVHVGVEGDGHSESSKCFNVHVLRMNEVCHPTAPSSGLNSSALRSDLINEVSSVLGSQAAADIFVNFLVSTVYSRPGGTPLCFLPLNVVGVADSEVATSIIEMVRHLMPKVKVLTLTPELLSKKRFAPVKNYESDVLLQGELQLSNGTVLIIDETQLPSGSFPVSGFVEENLKVLEDLIVDHRMSYDYGFYKIPMDVDYNVMILSKKESRFFKTPFRIPVKPSLSNARLMNVEEKRAFLQESRSRVSSVSLTDEVSKRVQDSFVAMCSSLDIKTDKAALLNEMLILSRLTASSSGSSFVEYEHWEHAAKISSMNSTAMSSWRSQ</sequence>
<dbReference type="GO" id="GO:0005634">
    <property type="term" value="C:nucleus"/>
    <property type="evidence" value="ECO:0007669"/>
    <property type="project" value="UniProtKB-SubCell"/>
</dbReference>
<dbReference type="AlphaFoldDB" id="A0A183F643"/>
<evidence type="ECO:0000256" key="1">
    <source>
        <dbReference type="ARBA" id="ARBA00004123"/>
    </source>
</evidence>
<dbReference type="GO" id="GO:0006261">
    <property type="term" value="P:DNA-templated DNA replication"/>
    <property type="evidence" value="ECO:0007669"/>
    <property type="project" value="TreeGrafter"/>
</dbReference>
<dbReference type="PANTHER" id="PTHR13489">
    <property type="entry name" value="MINI-CHROMOSOME MAINTENANCE COMPLEX-BINDING PROTEIN"/>
    <property type="match status" value="1"/>
</dbReference>
<comment type="similarity">
    <text evidence="2">Belongs to the MCMBP family.</text>
</comment>
<evidence type="ECO:0000256" key="4">
    <source>
        <dbReference type="ARBA" id="ARBA00023242"/>
    </source>
</evidence>
<evidence type="ECO:0000313" key="5">
    <source>
        <dbReference type="EMBL" id="VDO20385.1"/>
    </source>
</evidence>
<dbReference type="OrthoDB" id="329666at2759"/>
<dbReference type="EMBL" id="UZAH01001912">
    <property type="protein sequence ID" value="VDO20385.1"/>
    <property type="molecule type" value="Genomic_DNA"/>
</dbReference>
<protein>
    <recommendedName>
        <fullName evidence="3">Mini-chromosome maintenance complex-binding protein</fullName>
    </recommendedName>
</protein>
<dbReference type="WBParaSite" id="HPBE_0000163501-mRNA-1">
    <property type="protein sequence ID" value="HPBE_0000163501-mRNA-1"/>
    <property type="gene ID" value="HPBE_0000163501"/>
</dbReference>
<accession>A0A3P7X3U0</accession>
<dbReference type="Pfam" id="PF09739">
    <property type="entry name" value="MCM_bind"/>
    <property type="match status" value="1"/>
</dbReference>
<dbReference type="InterPro" id="IPR019140">
    <property type="entry name" value="MCM_complex-bd"/>
</dbReference>
<evidence type="ECO:0000313" key="7">
    <source>
        <dbReference type="WBParaSite" id="HPBE_0000163501-mRNA-1"/>
    </source>
</evidence>
<keyword evidence="6" id="KW-1185">Reference proteome</keyword>
<dbReference type="GO" id="GO:0003682">
    <property type="term" value="F:chromatin binding"/>
    <property type="evidence" value="ECO:0007669"/>
    <property type="project" value="TreeGrafter"/>
</dbReference>
<name>A0A183F643_HELPZ</name>
<proteinExistence type="inferred from homology"/>
<evidence type="ECO:0000313" key="6">
    <source>
        <dbReference type="Proteomes" id="UP000050761"/>
    </source>
</evidence>
<evidence type="ECO:0000256" key="2">
    <source>
        <dbReference type="ARBA" id="ARBA00007925"/>
    </source>
</evidence>
<evidence type="ECO:0000256" key="3">
    <source>
        <dbReference type="ARBA" id="ARBA00015405"/>
    </source>
</evidence>
<reference evidence="7" key="2">
    <citation type="submission" date="2019-09" db="UniProtKB">
        <authorList>
            <consortium name="WormBaseParasite"/>
        </authorList>
    </citation>
    <scope>IDENTIFICATION</scope>
</reference>